<evidence type="ECO:0000313" key="9">
    <source>
        <dbReference type="EMBL" id="KAL3790508.1"/>
    </source>
</evidence>
<keyword evidence="6" id="KW-0969">Cilium</keyword>
<evidence type="ECO:0000256" key="4">
    <source>
        <dbReference type="ARBA" id="ARBA00022794"/>
    </source>
</evidence>
<keyword evidence="7" id="KW-0966">Cell projection</keyword>
<dbReference type="PANTHER" id="PTHR20931">
    <property type="entry name" value="TETRATRICOPEPTIDE REPEAT PROTEIN 30"/>
    <property type="match status" value="1"/>
</dbReference>
<evidence type="ECO:0000256" key="7">
    <source>
        <dbReference type="ARBA" id="ARBA00023273"/>
    </source>
</evidence>
<dbReference type="GO" id="GO:0005929">
    <property type="term" value="C:cilium"/>
    <property type="evidence" value="ECO:0007669"/>
    <property type="project" value="UniProtKB-SubCell"/>
</dbReference>
<sequence length="691" mass="77752">MARSTTTEKKGRLVGKHGDVRDHVSNFNFWGEFFFSHLVVRLTRKRTFTRPQTWIIMAKSITAQVYGCIRDADYMKAIDLLEAKLGEFPRSRSLLSLIAYCAYHNQEYARASEFYETLTELCPESEDYQVYYVQSLLKGGSFLDASRAAASAAMASTSNTHRLRLLQANAEMEQGMMVASSASLSTCSEDDHETLFALATLDFREGRFAKAMETYKIARQVVGSDQPMLIYFIALCHYQLSNYDASLELIEEIIGDSNDNDQDQCNESFLVEALNLKAAILYTTKHADAAKHTTTLFKENLDAISIHNDAIINIAKDPSIGIQKLEFLLSNQPFPPETLSNLLTLYTSHGQDHLAVEVFETNNCLAQELLPPDLYAYFNALMMSLSCPDDAILLLEAHNAHRAPNARAARKDSLEATIAAGVRPAMTSRPTTSDRPSTAAERKGNRALAVATKKFDAILDNFIPTLCLQAKLYWDKREYSRTEHVLQNVADFCSSHDTWLINMGHVLFAQQEFEASIENYELLMKRHEADLLELPAMILANLCVAYVLVGRNEVAEELIRMIEKKEHHWAALRNGKDKAHSCIINLSIGLLYCQKQNYAFGIARICKSLEPFEKNICPDTWFYVKRSFLAFAFMLGAQSLHIKDDLLQDILCFLSKAETNGKHIPIKSDSAQATVASEGQQLKNIFIKICA</sequence>
<feature type="compositionally biased region" description="Low complexity" evidence="8">
    <location>
        <begin position="427"/>
        <end position="438"/>
    </location>
</feature>
<evidence type="ECO:0000256" key="6">
    <source>
        <dbReference type="ARBA" id="ARBA00023069"/>
    </source>
</evidence>
<comment type="similarity">
    <text evidence="2">Belongs to the TTC30/dfy-1/fleer family.</text>
</comment>
<evidence type="ECO:0000313" key="10">
    <source>
        <dbReference type="Proteomes" id="UP001530315"/>
    </source>
</evidence>
<gene>
    <name evidence="9" type="ORF">ACHAW5_001858</name>
</gene>
<feature type="region of interest" description="Disordered" evidence="8">
    <location>
        <begin position="425"/>
        <end position="444"/>
    </location>
</feature>
<evidence type="ECO:0000256" key="8">
    <source>
        <dbReference type="SAM" id="MobiDB-lite"/>
    </source>
</evidence>
<dbReference type="PANTHER" id="PTHR20931:SF0">
    <property type="entry name" value="TETRATRICOPEPTIDE REPEAT PROTEIN 30"/>
    <property type="match status" value="1"/>
</dbReference>
<keyword evidence="10" id="KW-1185">Reference proteome</keyword>
<evidence type="ECO:0000256" key="1">
    <source>
        <dbReference type="ARBA" id="ARBA00004138"/>
    </source>
</evidence>
<name>A0ABD3PQR9_9STRA</name>
<comment type="subcellular location">
    <subcellularLocation>
        <location evidence="1">Cell projection</location>
        <location evidence="1">Cilium</location>
    </subcellularLocation>
</comment>
<keyword evidence="3" id="KW-0677">Repeat</keyword>
<accession>A0ABD3PQR9</accession>
<dbReference type="Pfam" id="PF13432">
    <property type="entry name" value="TPR_16"/>
    <property type="match status" value="2"/>
</dbReference>
<dbReference type="SMART" id="SM00028">
    <property type="entry name" value="TPR"/>
    <property type="match status" value="5"/>
</dbReference>
<dbReference type="InterPro" id="IPR039941">
    <property type="entry name" value="TT30"/>
</dbReference>
<comment type="caution">
    <text evidence="9">The sequence shown here is derived from an EMBL/GenBank/DDBJ whole genome shotgun (WGS) entry which is preliminary data.</text>
</comment>
<evidence type="ECO:0000256" key="3">
    <source>
        <dbReference type="ARBA" id="ARBA00022737"/>
    </source>
</evidence>
<dbReference type="SUPFAM" id="SSF81901">
    <property type="entry name" value="HCP-like"/>
    <property type="match status" value="1"/>
</dbReference>
<reference evidence="9 10" key="1">
    <citation type="submission" date="2024-10" db="EMBL/GenBank/DDBJ databases">
        <title>Updated reference genomes for cyclostephanoid diatoms.</title>
        <authorList>
            <person name="Roberts W.R."/>
            <person name="Alverson A.J."/>
        </authorList>
    </citation>
    <scope>NUCLEOTIDE SEQUENCE [LARGE SCALE GENOMIC DNA]</scope>
    <source>
        <strain evidence="9 10">AJA276-08</strain>
    </source>
</reference>
<dbReference type="AlphaFoldDB" id="A0ABD3PQR9"/>
<dbReference type="Proteomes" id="UP001530315">
    <property type="component" value="Unassembled WGS sequence"/>
</dbReference>
<dbReference type="GO" id="GO:0030030">
    <property type="term" value="P:cell projection organization"/>
    <property type="evidence" value="ECO:0007669"/>
    <property type="project" value="UniProtKB-KW"/>
</dbReference>
<evidence type="ECO:0008006" key="11">
    <source>
        <dbReference type="Google" id="ProtNLM"/>
    </source>
</evidence>
<evidence type="ECO:0000256" key="5">
    <source>
        <dbReference type="ARBA" id="ARBA00022803"/>
    </source>
</evidence>
<dbReference type="InterPro" id="IPR011990">
    <property type="entry name" value="TPR-like_helical_dom_sf"/>
</dbReference>
<dbReference type="EMBL" id="JALLAZ020000635">
    <property type="protein sequence ID" value="KAL3790508.1"/>
    <property type="molecule type" value="Genomic_DNA"/>
</dbReference>
<keyword evidence="4" id="KW-0970">Cilium biogenesis/degradation</keyword>
<dbReference type="Gene3D" id="1.25.40.10">
    <property type="entry name" value="Tetratricopeptide repeat domain"/>
    <property type="match status" value="2"/>
</dbReference>
<organism evidence="9 10">
    <name type="scientific">Stephanodiscus triporus</name>
    <dbReference type="NCBI Taxonomy" id="2934178"/>
    <lineage>
        <taxon>Eukaryota</taxon>
        <taxon>Sar</taxon>
        <taxon>Stramenopiles</taxon>
        <taxon>Ochrophyta</taxon>
        <taxon>Bacillariophyta</taxon>
        <taxon>Coscinodiscophyceae</taxon>
        <taxon>Thalassiosirophycidae</taxon>
        <taxon>Stephanodiscales</taxon>
        <taxon>Stephanodiscaceae</taxon>
        <taxon>Stephanodiscus</taxon>
    </lineage>
</organism>
<dbReference type="InterPro" id="IPR019734">
    <property type="entry name" value="TPR_rpt"/>
</dbReference>
<proteinExistence type="inferred from homology"/>
<dbReference type="SUPFAM" id="SSF48452">
    <property type="entry name" value="TPR-like"/>
    <property type="match status" value="1"/>
</dbReference>
<evidence type="ECO:0000256" key="2">
    <source>
        <dbReference type="ARBA" id="ARBA00009522"/>
    </source>
</evidence>
<keyword evidence="5" id="KW-0802">TPR repeat</keyword>
<protein>
    <recommendedName>
        <fullName evidence="11">Tetratricopeptide repeat protein 30</fullName>
    </recommendedName>
</protein>